<proteinExistence type="predicted"/>
<evidence type="ECO:0000256" key="3">
    <source>
        <dbReference type="SAM" id="MobiDB-lite"/>
    </source>
</evidence>
<sequence length="515" mass="57616">MQKTTDDALSVILERLQRVEDHCTTLTSTKKSTGALEAAEDPAQPRHTSIYDGTQSNVSSPAPSSVAGGCATSPWTSFTTPSAAPEVDIASVLKDAVDQVQRFRLQSIAAATITQDVKIPSELCKLWIQNYFTHMHTEMFNSLVNRKLINMIPDLLELPHVHLEPAILVVYYSILYHGCALGATFEGSPDNLHYSRCAAECFDEELSWRMYTYAIEYAQKLNLHNLDADAHTGMNLPPPDETKLDLDRKGFWELIQIDFFFRLLFNRPPAVTYSLNSWKVNLPWLSTNAQPDINAVPTITFLVSSRMTFILSRFFQELEDPNCNEEEMRPKTEELCEEINQAFAEWHLGELVHRTMTSNNKADAWMASDVAMSGYTFIIFMLRKLSVLRSDSPRPVLCDADVPDSPLAVGASRSLLAIVHGLLVQNPSPEATCLLFGMYRLYVAFACLLNSILRAPDVRARLDDVALVDRVAEVMMLALRGEKDFVPLVRALQSLGLEVKRKVNEAGGTTRPCLP</sequence>
<dbReference type="EMBL" id="JAKNSF020000028">
    <property type="protein sequence ID" value="KAK7729764.1"/>
    <property type="molecule type" value="Genomic_DNA"/>
</dbReference>
<evidence type="ECO:0000256" key="2">
    <source>
        <dbReference type="ARBA" id="ARBA00023242"/>
    </source>
</evidence>
<dbReference type="InterPro" id="IPR050613">
    <property type="entry name" value="Sec_Metabolite_Reg"/>
</dbReference>
<evidence type="ECO:0000313" key="5">
    <source>
        <dbReference type="Proteomes" id="UP001430848"/>
    </source>
</evidence>
<gene>
    <name evidence="4" type="ORF">SLS63_006145</name>
</gene>
<organism evidence="4 5">
    <name type="scientific">Diaporthe eres</name>
    <name type="common">Phomopsis oblonga</name>
    <dbReference type="NCBI Taxonomy" id="83184"/>
    <lineage>
        <taxon>Eukaryota</taxon>
        <taxon>Fungi</taxon>
        <taxon>Dikarya</taxon>
        <taxon>Ascomycota</taxon>
        <taxon>Pezizomycotina</taxon>
        <taxon>Sordariomycetes</taxon>
        <taxon>Sordariomycetidae</taxon>
        <taxon>Diaporthales</taxon>
        <taxon>Diaporthaceae</taxon>
        <taxon>Diaporthe</taxon>
        <taxon>Diaporthe eres species complex</taxon>
    </lineage>
</organism>
<evidence type="ECO:0000313" key="4">
    <source>
        <dbReference type="EMBL" id="KAK7729764.1"/>
    </source>
</evidence>
<dbReference type="PANTHER" id="PTHR31001:SF88">
    <property type="entry name" value="TRANSCRIPTION FACTOR PDR3"/>
    <property type="match status" value="1"/>
</dbReference>
<dbReference type="PANTHER" id="PTHR31001">
    <property type="entry name" value="UNCHARACTERIZED TRANSCRIPTIONAL REGULATORY PROTEIN"/>
    <property type="match status" value="1"/>
</dbReference>
<name>A0ABR1P976_DIAER</name>
<keyword evidence="2" id="KW-0539">Nucleus</keyword>
<evidence type="ECO:0008006" key="6">
    <source>
        <dbReference type="Google" id="ProtNLM"/>
    </source>
</evidence>
<reference evidence="4 5" key="1">
    <citation type="submission" date="2024-02" db="EMBL/GenBank/DDBJ databases">
        <title>De novo assembly and annotation of 12 fungi associated with fruit tree decline syndrome in Ontario, Canada.</title>
        <authorList>
            <person name="Sulman M."/>
            <person name="Ellouze W."/>
            <person name="Ilyukhin E."/>
        </authorList>
    </citation>
    <scope>NUCLEOTIDE SEQUENCE [LARGE SCALE GENOMIC DNA]</scope>
    <source>
        <strain evidence="4 5">M169</strain>
    </source>
</reference>
<dbReference type="CDD" id="cd12148">
    <property type="entry name" value="fungal_TF_MHR"/>
    <property type="match status" value="1"/>
</dbReference>
<comment type="subcellular location">
    <subcellularLocation>
        <location evidence="1">Nucleus</location>
    </subcellularLocation>
</comment>
<comment type="caution">
    <text evidence="4">The sequence shown here is derived from an EMBL/GenBank/DDBJ whole genome shotgun (WGS) entry which is preliminary data.</text>
</comment>
<keyword evidence="5" id="KW-1185">Reference proteome</keyword>
<accession>A0ABR1P976</accession>
<dbReference type="Proteomes" id="UP001430848">
    <property type="component" value="Unassembled WGS sequence"/>
</dbReference>
<protein>
    <recommendedName>
        <fullName evidence="6">Transcription factor domain-containing protein</fullName>
    </recommendedName>
</protein>
<feature type="region of interest" description="Disordered" evidence="3">
    <location>
        <begin position="30"/>
        <end position="66"/>
    </location>
</feature>
<evidence type="ECO:0000256" key="1">
    <source>
        <dbReference type="ARBA" id="ARBA00004123"/>
    </source>
</evidence>